<dbReference type="InterPro" id="IPR055214">
    <property type="entry name" value="PTP-NADK"/>
</dbReference>
<dbReference type="Pfam" id="PF22741">
    <property type="entry name" value="PTP-NADK"/>
    <property type="match status" value="1"/>
</dbReference>
<gene>
    <name evidence="3" type="ORF">VCB98_02520</name>
</gene>
<feature type="signal peptide" evidence="1">
    <location>
        <begin position="1"/>
        <end position="20"/>
    </location>
</feature>
<evidence type="ECO:0000313" key="4">
    <source>
        <dbReference type="Proteomes" id="UP001302316"/>
    </source>
</evidence>
<organism evidence="3 4">
    <name type="scientific">Natronospira elongata</name>
    <dbReference type="NCBI Taxonomy" id="3110268"/>
    <lineage>
        <taxon>Bacteria</taxon>
        <taxon>Pseudomonadati</taxon>
        <taxon>Pseudomonadota</taxon>
        <taxon>Gammaproteobacteria</taxon>
        <taxon>Natronospirales</taxon>
        <taxon>Natronospiraceae</taxon>
        <taxon>Natronospira</taxon>
    </lineage>
</organism>
<reference evidence="3 4" key="1">
    <citation type="submission" date="2023-12" db="EMBL/GenBank/DDBJ databases">
        <title>Whole-genome sequencing of halo(alkali)philic microorganisms from hypersaline lakes.</title>
        <authorList>
            <person name="Sorokin D.Y."/>
            <person name="Merkel A.Y."/>
            <person name="Messina E."/>
            <person name="Yakimov M."/>
        </authorList>
    </citation>
    <scope>NUCLEOTIDE SEQUENCE [LARGE SCALE GENOMIC DNA]</scope>
    <source>
        <strain evidence="3 4">AB-CW1</strain>
    </source>
</reference>
<keyword evidence="4" id="KW-1185">Reference proteome</keyword>
<keyword evidence="3" id="KW-0808">Transferase</keyword>
<name>A0AAP6MLK3_9GAMM</name>
<sequence>MRILAITATLLFLAAGGQVAASPENESMMPDIPDKTQPDEKTLIGGQPDQRDLYQAKEAGIRTVVNLRGVGEFDDWAQSEVVTDLGMLYIHIPVDGANGLTRPAVEAFDRAVKATNDEPALFHCASGNRVGAMFALRAGILQDQPVEVALDIGRKHGMTGLEDEVRQLLESGELPGAG</sequence>
<protein>
    <submittedName>
        <fullName evidence="3">Sulfur transferase domain-containing protein</fullName>
    </submittedName>
</protein>
<evidence type="ECO:0000256" key="1">
    <source>
        <dbReference type="SAM" id="SignalP"/>
    </source>
</evidence>
<dbReference type="InterPro" id="IPR029021">
    <property type="entry name" value="Prot-tyrosine_phosphatase-like"/>
</dbReference>
<evidence type="ECO:0000313" key="3">
    <source>
        <dbReference type="EMBL" id="MEA5444687.1"/>
    </source>
</evidence>
<feature type="domain" description="DSP-PTPase phosphatase fused to NAD+ Kinase" evidence="2">
    <location>
        <begin position="39"/>
        <end position="149"/>
    </location>
</feature>
<feature type="chain" id="PRO_5042953952" evidence="1">
    <location>
        <begin position="21"/>
        <end position="178"/>
    </location>
</feature>
<dbReference type="GO" id="GO:0016740">
    <property type="term" value="F:transferase activity"/>
    <property type="evidence" value="ECO:0007669"/>
    <property type="project" value="UniProtKB-KW"/>
</dbReference>
<dbReference type="EMBL" id="JAYGII010000003">
    <property type="protein sequence ID" value="MEA5444687.1"/>
    <property type="molecule type" value="Genomic_DNA"/>
</dbReference>
<evidence type="ECO:0000259" key="2">
    <source>
        <dbReference type="Pfam" id="PF22741"/>
    </source>
</evidence>
<comment type="caution">
    <text evidence="3">The sequence shown here is derived from an EMBL/GenBank/DDBJ whole genome shotgun (WGS) entry which is preliminary data.</text>
</comment>
<dbReference type="Proteomes" id="UP001302316">
    <property type="component" value="Unassembled WGS sequence"/>
</dbReference>
<keyword evidence="1" id="KW-0732">Signal</keyword>
<proteinExistence type="predicted"/>
<dbReference type="RefSeq" id="WP_346050154.1">
    <property type="nucleotide sequence ID" value="NZ_JAYGII010000003.1"/>
</dbReference>
<dbReference type="SUPFAM" id="SSF52799">
    <property type="entry name" value="(Phosphotyrosine protein) phosphatases II"/>
    <property type="match status" value="1"/>
</dbReference>
<dbReference type="AlphaFoldDB" id="A0AAP6MLK3"/>
<accession>A0AAP6MLK3</accession>
<dbReference type="Gene3D" id="3.90.190.10">
    <property type="entry name" value="Protein tyrosine phosphatase superfamily"/>
    <property type="match status" value="1"/>
</dbReference>